<name>A0AAI9TV89_9PEZI</name>
<evidence type="ECO:0000313" key="2">
    <source>
        <dbReference type="Proteomes" id="UP001239213"/>
    </source>
</evidence>
<reference evidence="1" key="1">
    <citation type="submission" date="2016-11" db="EMBL/GenBank/DDBJ databases">
        <title>The genome sequence of Colletotrichum cuscutae.</title>
        <authorList>
            <person name="Baroncelli R."/>
        </authorList>
    </citation>
    <scope>NUCLEOTIDE SEQUENCE</scope>
    <source>
        <strain evidence="1">IMI 304802</strain>
    </source>
</reference>
<protein>
    <submittedName>
        <fullName evidence="1">Uncharacterized protein</fullName>
    </submittedName>
</protein>
<sequence>MTKDDIVTVVKMINAVQDKSFEQMQVSKRTAKLIESHLQEREAILDQQREKGEAVDIGDNIESDML</sequence>
<accession>A0AAI9TV89</accession>
<gene>
    <name evidence="1" type="ORF">CCUS01_12317</name>
</gene>
<organism evidence="1 2">
    <name type="scientific">Colletotrichum cuscutae</name>
    <dbReference type="NCBI Taxonomy" id="1209917"/>
    <lineage>
        <taxon>Eukaryota</taxon>
        <taxon>Fungi</taxon>
        <taxon>Dikarya</taxon>
        <taxon>Ascomycota</taxon>
        <taxon>Pezizomycotina</taxon>
        <taxon>Sordariomycetes</taxon>
        <taxon>Hypocreomycetidae</taxon>
        <taxon>Glomerellales</taxon>
        <taxon>Glomerellaceae</taxon>
        <taxon>Colletotrichum</taxon>
        <taxon>Colletotrichum acutatum species complex</taxon>
    </lineage>
</organism>
<dbReference type="EMBL" id="MPDP01000318">
    <property type="protein sequence ID" value="KAK1446569.1"/>
    <property type="molecule type" value="Genomic_DNA"/>
</dbReference>
<comment type="caution">
    <text evidence="1">The sequence shown here is derived from an EMBL/GenBank/DDBJ whole genome shotgun (WGS) entry which is preliminary data.</text>
</comment>
<evidence type="ECO:0000313" key="1">
    <source>
        <dbReference type="EMBL" id="KAK1446569.1"/>
    </source>
</evidence>
<dbReference type="AlphaFoldDB" id="A0AAI9TV89"/>
<keyword evidence="2" id="KW-1185">Reference proteome</keyword>
<dbReference type="Proteomes" id="UP001239213">
    <property type="component" value="Unassembled WGS sequence"/>
</dbReference>
<proteinExistence type="predicted"/>